<dbReference type="AlphaFoldDB" id="A0AAV4CH83"/>
<reference evidence="2 3" key="1">
    <citation type="journal article" date="2021" name="Elife">
        <title>Chloroplast acquisition without the gene transfer in kleptoplastic sea slugs, Plakobranchus ocellatus.</title>
        <authorList>
            <person name="Maeda T."/>
            <person name="Takahashi S."/>
            <person name="Yoshida T."/>
            <person name="Shimamura S."/>
            <person name="Takaki Y."/>
            <person name="Nagai Y."/>
            <person name="Toyoda A."/>
            <person name="Suzuki Y."/>
            <person name="Arimoto A."/>
            <person name="Ishii H."/>
            <person name="Satoh N."/>
            <person name="Nishiyama T."/>
            <person name="Hasebe M."/>
            <person name="Maruyama T."/>
            <person name="Minagawa J."/>
            <person name="Obokata J."/>
            <person name="Shigenobu S."/>
        </authorList>
    </citation>
    <scope>NUCLEOTIDE SEQUENCE [LARGE SCALE GENOMIC DNA]</scope>
</reference>
<proteinExistence type="predicted"/>
<dbReference type="Proteomes" id="UP000735302">
    <property type="component" value="Unassembled WGS sequence"/>
</dbReference>
<gene>
    <name evidence="2" type="ORF">PoB_005663900</name>
</gene>
<name>A0AAV4CH83_9GAST</name>
<keyword evidence="3" id="KW-1185">Reference proteome</keyword>
<protein>
    <submittedName>
        <fullName evidence="2">Uncharacterized protein</fullName>
    </submittedName>
</protein>
<dbReference type="EMBL" id="BLXT01006225">
    <property type="protein sequence ID" value="GFO30134.1"/>
    <property type="molecule type" value="Genomic_DNA"/>
</dbReference>
<feature type="compositionally biased region" description="Basic and acidic residues" evidence="1">
    <location>
        <begin position="33"/>
        <end position="49"/>
    </location>
</feature>
<comment type="caution">
    <text evidence="2">The sequence shown here is derived from an EMBL/GenBank/DDBJ whole genome shotgun (WGS) entry which is preliminary data.</text>
</comment>
<evidence type="ECO:0000313" key="2">
    <source>
        <dbReference type="EMBL" id="GFO30134.1"/>
    </source>
</evidence>
<sequence length="154" mass="18515">MLICASKPRIIRFHSYSRLLDFFIFEKRKESNTGIDGRGKEKEKGEKENPLCTSGEGRKYRGAYQPITVAIDRNQHHKHWNDLFGIICNDRIQTTTMMTTTKKESEEEKEKEEKDDDDDIDNKWEEEDDMEEEDYDEEEEKEEKKKKREKEEEK</sequence>
<feature type="compositionally biased region" description="Acidic residues" evidence="1">
    <location>
        <begin position="113"/>
        <end position="141"/>
    </location>
</feature>
<evidence type="ECO:0000256" key="1">
    <source>
        <dbReference type="SAM" id="MobiDB-lite"/>
    </source>
</evidence>
<feature type="region of interest" description="Disordered" evidence="1">
    <location>
        <begin position="98"/>
        <end position="154"/>
    </location>
</feature>
<feature type="region of interest" description="Disordered" evidence="1">
    <location>
        <begin position="33"/>
        <end position="58"/>
    </location>
</feature>
<feature type="compositionally biased region" description="Basic and acidic residues" evidence="1">
    <location>
        <begin position="101"/>
        <end position="112"/>
    </location>
</feature>
<accession>A0AAV4CH83</accession>
<evidence type="ECO:0000313" key="3">
    <source>
        <dbReference type="Proteomes" id="UP000735302"/>
    </source>
</evidence>
<organism evidence="2 3">
    <name type="scientific">Plakobranchus ocellatus</name>
    <dbReference type="NCBI Taxonomy" id="259542"/>
    <lineage>
        <taxon>Eukaryota</taxon>
        <taxon>Metazoa</taxon>
        <taxon>Spiralia</taxon>
        <taxon>Lophotrochozoa</taxon>
        <taxon>Mollusca</taxon>
        <taxon>Gastropoda</taxon>
        <taxon>Heterobranchia</taxon>
        <taxon>Euthyneura</taxon>
        <taxon>Panpulmonata</taxon>
        <taxon>Sacoglossa</taxon>
        <taxon>Placobranchoidea</taxon>
        <taxon>Plakobranchidae</taxon>
        <taxon>Plakobranchus</taxon>
    </lineage>
</organism>